<evidence type="ECO:0000313" key="3">
    <source>
        <dbReference type="Proteomes" id="UP000011096"/>
    </source>
</evidence>
<dbReference type="GeneID" id="90979704"/>
<proteinExistence type="predicted"/>
<feature type="region of interest" description="Disordered" evidence="1">
    <location>
        <begin position="42"/>
        <end position="74"/>
    </location>
</feature>
<dbReference type="EMBL" id="ANPB02000002">
    <property type="protein sequence ID" value="KAF4488454.1"/>
    <property type="molecule type" value="Genomic_DNA"/>
</dbReference>
<keyword evidence="3" id="KW-1185">Reference proteome</keyword>
<evidence type="ECO:0000256" key="1">
    <source>
        <dbReference type="SAM" id="MobiDB-lite"/>
    </source>
</evidence>
<dbReference type="Proteomes" id="UP000011096">
    <property type="component" value="Unassembled WGS sequence"/>
</dbReference>
<organism evidence="2 3">
    <name type="scientific">Colletotrichum fructicola (strain Nara gc5)</name>
    <name type="common">Anthracnose fungus</name>
    <name type="synonym">Colletotrichum gloeosporioides (strain Nara gc5)</name>
    <dbReference type="NCBI Taxonomy" id="1213859"/>
    <lineage>
        <taxon>Eukaryota</taxon>
        <taxon>Fungi</taxon>
        <taxon>Dikarya</taxon>
        <taxon>Ascomycota</taxon>
        <taxon>Pezizomycotina</taxon>
        <taxon>Sordariomycetes</taxon>
        <taxon>Hypocreomycetidae</taxon>
        <taxon>Glomerellales</taxon>
        <taxon>Glomerellaceae</taxon>
        <taxon>Colletotrichum</taxon>
        <taxon>Colletotrichum gloeosporioides species complex</taxon>
    </lineage>
</organism>
<evidence type="ECO:0000313" key="2">
    <source>
        <dbReference type="EMBL" id="KAF4488454.1"/>
    </source>
</evidence>
<reference evidence="2 3" key="2">
    <citation type="submission" date="2020-04" db="EMBL/GenBank/DDBJ databases">
        <title>Genome sequencing and assembly of multiple isolates from the Colletotrichum gloeosporioides species complex.</title>
        <authorList>
            <person name="Gan P."/>
            <person name="Shirasu K."/>
        </authorList>
    </citation>
    <scope>NUCLEOTIDE SEQUENCE [LARGE SCALE GENOMIC DNA]</scope>
    <source>
        <strain evidence="2 3">Nara gc5</strain>
    </source>
</reference>
<sequence length="74" mass="8258">MSADGCLWCAVHLRRSQWPFLPALKRGRRLERASQNIHRPVQVDHQGHTTGQTDTIGAVGNKTSYPNLARNLPA</sequence>
<comment type="caution">
    <text evidence="2">The sequence shown here is derived from an EMBL/GenBank/DDBJ whole genome shotgun (WGS) entry which is preliminary data.</text>
</comment>
<dbReference type="InParanoid" id="A0A7J6JGX2"/>
<accession>A0A7J6JGX2</accession>
<gene>
    <name evidence="2" type="ORF">CGGC5_v003654</name>
</gene>
<name>A0A7J6JGX2_COLFN</name>
<reference evidence="2 3" key="1">
    <citation type="submission" date="2012-08" db="EMBL/GenBank/DDBJ databases">
        <authorList>
            <person name="Gan P.H.P."/>
            <person name="Ikeda K."/>
            <person name="Irieda H."/>
            <person name="Narusaka M."/>
            <person name="O'Connell R.J."/>
            <person name="Narusaka Y."/>
            <person name="Takano Y."/>
            <person name="Kubo Y."/>
            <person name="Shirasu K."/>
        </authorList>
    </citation>
    <scope>NUCLEOTIDE SEQUENCE [LARGE SCALE GENOMIC DNA]</scope>
    <source>
        <strain evidence="2 3">Nara gc5</strain>
    </source>
</reference>
<feature type="compositionally biased region" description="Polar residues" evidence="1">
    <location>
        <begin position="48"/>
        <end position="66"/>
    </location>
</feature>
<dbReference type="RefSeq" id="XP_066009371.1">
    <property type="nucleotide sequence ID" value="XM_066151157.1"/>
</dbReference>
<dbReference type="AlphaFoldDB" id="A0A7J6JGX2"/>
<protein>
    <submittedName>
        <fullName evidence="2">Uncharacterized protein</fullName>
    </submittedName>
</protein>